<sequence length="119" mass="13552">MGIYLDLVQEFYAHLATKDSPFLMIRGMCVRFGDGFINSMFDLLIVEDEHEAFVNSITTTKREKILVNLCESGTTWTVSAKGSHLVKRLALNSKARGWNHFLKASLMPTSHNETVWRSE</sequence>
<organism evidence="2 3">
    <name type="scientific">Hibiscus sabdariffa</name>
    <name type="common">roselle</name>
    <dbReference type="NCBI Taxonomy" id="183260"/>
    <lineage>
        <taxon>Eukaryota</taxon>
        <taxon>Viridiplantae</taxon>
        <taxon>Streptophyta</taxon>
        <taxon>Embryophyta</taxon>
        <taxon>Tracheophyta</taxon>
        <taxon>Spermatophyta</taxon>
        <taxon>Magnoliopsida</taxon>
        <taxon>eudicotyledons</taxon>
        <taxon>Gunneridae</taxon>
        <taxon>Pentapetalae</taxon>
        <taxon>rosids</taxon>
        <taxon>malvids</taxon>
        <taxon>Malvales</taxon>
        <taxon>Malvaceae</taxon>
        <taxon>Malvoideae</taxon>
        <taxon>Hibiscus</taxon>
    </lineage>
</organism>
<evidence type="ECO:0000313" key="2">
    <source>
        <dbReference type="EMBL" id="KAK8584485.1"/>
    </source>
</evidence>
<dbReference type="EMBL" id="JBBPBM010000005">
    <property type="protein sequence ID" value="KAK8584485.1"/>
    <property type="molecule type" value="Genomic_DNA"/>
</dbReference>
<keyword evidence="3" id="KW-1185">Reference proteome</keyword>
<feature type="domain" description="Putative plant transposon protein" evidence="1">
    <location>
        <begin position="4"/>
        <end position="117"/>
    </location>
</feature>
<proteinExistence type="predicted"/>
<name>A0ABR2FQS3_9ROSI</name>
<reference evidence="2 3" key="1">
    <citation type="journal article" date="2024" name="G3 (Bethesda)">
        <title>Genome assembly of Hibiscus sabdariffa L. provides insights into metabolisms of medicinal natural products.</title>
        <authorList>
            <person name="Kim T."/>
        </authorList>
    </citation>
    <scope>NUCLEOTIDE SEQUENCE [LARGE SCALE GENOMIC DNA]</scope>
    <source>
        <strain evidence="2">TK-2024</strain>
        <tissue evidence="2">Old leaves</tissue>
    </source>
</reference>
<accession>A0ABR2FQS3</accession>
<evidence type="ECO:0000259" key="1">
    <source>
        <dbReference type="Pfam" id="PF20167"/>
    </source>
</evidence>
<gene>
    <name evidence="2" type="ORF">V6N12_068728</name>
</gene>
<dbReference type="Pfam" id="PF20167">
    <property type="entry name" value="Transposase_32"/>
    <property type="match status" value="1"/>
</dbReference>
<dbReference type="Proteomes" id="UP001472677">
    <property type="component" value="Unassembled WGS sequence"/>
</dbReference>
<dbReference type="InterPro" id="IPR046796">
    <property type="entry name" value="Transposase_32_dom"/>
</dbReference>
<evidence type="ECO:0000313" key="3">
    <source>
        <dbReference type="Proteomes" id="UP001472677"/>
    </source>
</evidence>
<protein>
    <recommendedName>
        <fullName evidence="1">Putative plant transposon protein domain-containing protein</fullName>
    </recommendedName>
</protein>
<comment type="caution">
    <text evidence="2">The sequence shown here is derived from an EMBL/GenBank/DDBJ whole genome shotgun (WGS) entry which is preliminary data.</text>
</comment>